<dbReference type="InterPro" id="IPR035753">
    <property type="entry name" value="RIM-BP_SH3_2"/>
</dbReference>
<dbReference type="Pfam" id="PF14604">
    <property type="entry name" value="SH3_9"/>
    <property type="match status" value="2"/>
</dbReference>
<dbReference type="CDD" id="cd12013">
    <property type="entry name" value="SH3_RIM-BP_3"/>
    <property type="match status" value="1"/>
</dbReference>
<dbReference type="Pfam" id="PF00041">
    <property type="entry name" value="fn3"/>
    <property type="match status" value="1"/>
</dbReference>
<evidence type="ECO:0000313" key="8">
    <source>
        <dbReference type="EMBL" id="TRY70153.1"/>
    </source>
</evidence>
<dbReference type="STRING" id="6832.A0A553NXJ0"/>
<keyword evidence="3" id="KW-0677">Repeat</keyword>
<reference evidence="8 9" key="1">
    <citation type="journal article" date="2018" name="Nat. Ecol. Evol.">
        <title>Genomic signatures of mitonuclear coevolution across populations of Tigriopus californicus.</title>
        <authorList>
            <person name="Barreto F.S."/>
            <person name="Watson E.T."/>
            <person name="Lima T.G."/>
            <person name="Willett C.S."/>
            <person name="Edmands S."/>
            <person name="Li W."/>
            <person name="Burton R.S."/>
        </authorList>
    </citation>
    <scope>NUCLEOTIDE SEQUENCE [LARGE SCALE GENOMIC DNA]</scope>
    <source>
        <strain evidence="8 9">San Diego</strain>
    </source>
</reference>
<dbReference type="SMART" id="SM00060">
    <property type="entry name" value="FN3"/>
    <property type="match status" value="3"/>
</dbReference>
<feature type="region of interest" description="Disordered" evidence="5">
    <location>
        <begin position="614"/>
        <end position="650"/>
    </location>
</feature>
<dbReference type="InterPro" id="IPR036028">
    <property type="entry name" value="SH3-like_dom_sf"/>
</dbReference>
<comment type="caution">
    <text evidence="8">The sequence shown here is derived from an EMBL/GenBank/DDBJ whole genome shotgun (WGS) entry which is preliminary data.</text>
</comment>
<dbReference type="GO" id="GO:0045202">
    <property type="term" value="C:synapse"/>
    <property type="evidence" value="ECO:0007669"/>
    <property type="project" value="GOC"/>
</dbReference>
<dbReference type="InterPro" id="IPR013783">
    <property type="entry name" value="Ig-like_fold"/>
</dbReference>
<dbReference type="GO" id="GO:0007274">
    <property type="term" value="P:neuromuscular synaptic transmission"/>
    <property type="evidence" value="ECO:0007669"/>
    <property type="project" value="TreeGrafter"/>
</dbReference>
<dbReference type="InterPro" id="IPR001452">
    <property type="entry name" value="SH3_domain"/>
</dbReference>
<evidence type="ECO:0000256" key="1">
    <source>
        <dbReference type="ARBA" id="ARBA00010749"/>
    </source>
</evidence>
<evidence type="ECO:0000256" key="5">
    <source>
        <dbReference type="SAM" id="MobiDB-lite"/>
    </source>
</evidence>
<dbReference type="Proteomes" id="UP000318571">
    <property type="component" value="Chromosome 9"/>
</dbReference>
<dbReference type="SUPFAM" id="SSF49265">
    <property type="entry name" value="Fibronectin type III"/>
    <property type="match status" value="1"/>
</dbReference>
<dbReference type="PROSITE" id="PS50853">
    <property type="entry name" value="FN3"/>
    <property type="match status" value="2"/>
</dbReference>
<proteinExistence type="inferred from homology"/>
<dbReference type="Pfam" id="PF25523">
    <property type="entry name" value="Ig_RIMBP2"/>
    <property type="match status" value="1"/>
</dbReference>
<feature type="domain" description="Fibronectin type-III" evidence="7">
    <location>
        <begin position="323"/>
        <end position="412"/>
    </location>
</feature>
<dbReference type="Pfam" id="PF07653">
    <property type="entry name" value="SH3_2"/>
    <property type="match status" value="1"/>
</dbReference>
<dbReference type="CDD" id="cd12012">
    <property type="entry name" value="SH3_RIM-BP_2"/>
    <property type="match status" value="1"/>
</dbReference>
<dbReference type="Gene3D" id="2.30.30.40">
    <property type="entry name" value="SH3 Domains"/>
    <property type="match status" value="3"/>
</dbReference>
<protein>
    <recommendedName>
        <fullName evidence="10">RIMS-binding protein 2</fullName>
    </recommendedName>
</protein>
<evidence type="ECO:0000259" key="6">
    <source>
        <dbReference type="PROSITE" id="PS50002"/>
    </source>
</evidence>
<dbReference type="EMBL" id="VCGU01000009">
    <property type="protein sequence ID" value="TRY70153.1"/>
    <property type="molecule type" value="Genomic_DNA"/>
</dbReference>
<evidence type="ECO:0000256" key="2">
    <source>
        <dbReference type="ARBA" id="ARBA00022443"/>
    </source>
</evidence>
<dbReference type="InterPro" id="IPR040325">
    <property type="entry name" value="RIMBP1/2/3"/>
</dbReference>
<sequence length="1069" mass="117685">MDPSFSDDFLLGHETDLQTSKGMMSMDESIPPITALDFRESKDRSDVNDTMTDSWNNNHNMFKGKDLVTSSDALSPVMLDMNLSKFKSCDEDSIINSPFSSPLLGQLGLGLGDDVQLYETVDYIPPYTSCDEFDIIDPFVNSDLILENKVDMLDIPGKGRCSVHLARYSYDPFRQSLNDNPEYELPLGSGDYVLVWGDADDDGYFEGELLDGRRGILPSNFVERLCGDDLMEFHRSAVLAQESSCPEDYSTCVPLNLPCDTSGTPKFNAAPIYEEESHLLNATYYSPEAEEDYMVPRHDTLVEPTNNDSSTINDNHSTSGVPAPRHLTLERQLNKSILISWLPPEGNQYHIEMYHVYVDGFLRTTVKATDKTKALVEGVENNKPHRISVRSVLVNRKTSKDAACTMIIGKDAPLGPSCVKASNVTSSSAIISWLPSNSNFQHTVCINNVEIRTVKSGVFKHSITGLSPNTIYKVTIRAKNIKASPYVDEKSLSKLLEKLSAHTDFRTLNKALPDPPLDVRVDGGPQDGTILVTWIPVCDSSVGGEQGHTFTPVTGYAVFADGKRVTDVDSPTSDHALIDLGCIGHFHPKLITVRSKSRDLLSNDSTAVPITAHKHAKRNGKTTFDNRSRHGQSSVGTRGARRYNKAMRDHTGQIVFDQDEENMSEKEMYARNLPAIEITRESPSEMDNLTDDDSRNYRSRRSARASRRRHGGPRKDPSRIFVALFDYDPPTMSPNPEACDDELFFREGQLIKIIGEKDSDGFYWGECNGQSGFVPCNMVSEVQVEDERYLKEDLRRRPNNARQMSRDNRREMYSSNAVRKMIALYDYDPQELSPNVDAEVELSFKTGDIIYVHGEMDDDGFYLAELRGSRGLVPSNFLTDAANSSYQGKALGPNQVPPPPPREIKPKEVTPQPKSTSVFGQVMGSLVGHATPSVSKPQPTPTAPPPVSIAPTIAPKKAPTSSFDLDKIPGLDDDYRPETRPLTPSRQQQPLMGASQPKPHPQPVKPDPNAQPQQEGGLLGGLTSGISGLTASTGVSGITGKLGDLAGSATNAGGGILNSGKGLFKKFGF</sequence>
<dbReference type="FunFam" id="2.30.30.40:FF:000016">
    <property type="entry name" value="RIMS-binding protein 2 isoform X2"/>
    <property type="match status" value="1"/>
</dbReference>
<feature type="compositionally biased region" description="Pro residues" evidence="5">
    <location>
        <begin position="938"/>
        <end position="948"/>
    </location>
</feature>
<comment type="similarity">
    <text evidence="1">Belongs to the RIMBP family.</text>
</comment>
<feature type="domain" description="SH3" evidence="6">
    <location>
        <begin position="159"/>
        <end position="227"/>
    </location>
</feature>
<dbReference type="SUPFAM" id="SSF50044">
    <property type="entry name" value="SH3-domain"/>
    <property type="match status" value="3"/>
</dbReference>
<feature type="region of interest" description="Disordered" evidence="5">
    <location>
        <begin position="885"/>
        <end position="916"/>
    </location>
</feature>
<feature type="compositionally biased region" description="Basic residues" evidence="5">
    <location>
        <begin position="697"/>
        <end position="712"/>
    </location>
</feature>
<dbReference type="InterPro" id="IPR035755">
    <property type="entry name" value="RIM-BP_SH3_3"/>
</dbReference>
<accession>A0A553NXJ0</accession>
<evidence type="ECO:0008006" key="10">
    <source>
        <dbReference type="Google" id="ProtNLM"/>
    </source>
</evidence>
<dbReference type="PANTHER" id="PTHR14234:SF19">
    <property type="entry name" value="RIM-BINDING PROTEIN, ISOFORM F"/>
    <property type="match status" value="1"/>
</dbReference>
<dbReference type="PANTHER" id="PTHR14234">
    <property type="entry name" value="RIM BINDING PROTEIN-RELATED"/>
    <property type="match status" value="1"/>
</dbReference>
<feature type="region of interest" description="Disordered" evidence="5">
    <location>
        <begin position="674"/>
        <end position="717"/>
    </location>
</feature>
<keyword evidence="9" id="KW-1185">Reference proteome</keyword>
<dbReference type="PROSITE" id="PS50002">
    <property type="entry name" value="SH3"/>
    <property type="match status" value="3"/>
</dbReference>
<feature type="compositionally biased region" description="Basic and acidic residues" evidence="5">
    <location>
        <begin position="964"/>
        <end position="979"/>
    </location>
</feature>
<dbReference type="PRINTS" id="PR00452">
    <property type="entry name" value="SH3DOMAIN"/>
</dbReference>
<dbReference type="CDD" id="cd00063">
    <property type="entry name" value="FN3"/>
    <property type="match status" value="2"/>
</dbReference>
<feature type="compositionally biased region" description="Polar residues" evidence="5">
    <location>
        <begin position="304"/>
        <end position="320"/>
    </location>
</feature>
<dbReference type="Gene3D" id="2.60.40.10">
    <property type="entry name" value="Immunoglobulins"/>
    <property type="match status" value="3"/>
</dbReference>
<feature type="region of interest" description="Disordered" evidence="5">
    <location>
        <begin position="928"/>
        <end position="1024"/>
    </location>
</feature>
<feature type="domain" description="SH3" evidence="6">
    <location>
        <begin position="816"/>
        <end position="883"/>
    </location>
</feature>
<dbReference type="OMA" id="QHTVCIN"/>
<name>A0A553NXJ0_TIGCA</name>
<evidence type="ECO:0000313" key="9">
    <source>
        <dbReference type="Proteomes" id="UP000318571"/>
    </source>
</evidence>
<keyword evidence="2 4" id="KW-0728">SH3 domain</keyword>
<evidence type="ECO:0000256" key="3">
    <source>
        <dbReference type="ARBA" id="ARBA00022737"/>
    </source>
</evidence>
<dbReference type="AlphaFoldDB" id="A0A553NXJ0"/>
<feature type="domain" description="Fibronectin type-III" evidence="7">
    <location>
        <begin position="415"/>
        <end position="498"/>
    </location>
</feature>
<organism evidence="8 9">
    <name type="scientific">Tigriopus californicus</name>
    <name type="common">Marine copepod</name>
    <dbReference type="NCBI Taxonomy" id="6832"/>
    <lineage>
        <taxon>Eukaryota</taxon>
        <taxon>Metazoa</taxon>
        <taxon>Ecdysozoa</taxon>
        <taxon>Arthropoda</taxon>
        <taxon>Crustacea</taxon>
        <taxon>Multicrustacea</taxon>
        <taxon>Hexanauplia</taxon>
        <taxon>Copepoda</taxon>
        <taxon>Harpacticoida</taxon>
        <taxon>Harpacticidae</taxon>
        <taxon>Tigriopus</taxon>
    </lineage>
</organism>
<dbReference type="InterPro" id="IPR057884">
    <property type="entry name" value="FN3_RIM-BP1/2/3"/>
</dbReference>
<dbReference type="SMART" id="SM00326">
    <property type="entry name" value="SH3"/>
    <property type="match status" value="3"/>
</dbReference>
<evidence type="ECO:0000256" key="4">
    <source>
        <dbReference type="PROSITE-ProRule" id="PRU00192"/>
    </source>
</evidence>
<feature type="domain" description="SH3" evidence="6">
    <location>
        <begin position="716"/>
        <end position="784"/>
    </location>
</feature>
<gene>
    <name evidence="8" type="ORF">TCAL_06645</name>
</gene>
<dbReference type="InterPro" id="IPR036116">
    <property type="entry name" value="FN3_sf"/>
</dbReference>
<feature type="region of interest" description="Disordered" evidence="5">
    <location>
        <begin position="304"/>
        <end position="323"/>
    </location>
</feature>
<dbReference type="FunFam" id="2.30.30.40:FF:000023">
    <property type="entry name" value="RIMS-binding protein 2 isoform F"/>
    <property type="match status" value="1"/>
</dbReference>
<dbReference type="OrthoDB" id="4158657at2759"/>
<dbReference type="InterPro" id="IPR003961">
    <property type="entry name" value="FN3_dom"/>
</dbReference>
<feature type="compositionally biased region" description="Polar residues" evidence="5">
    <location>
        <begin position="621"/>
        <end position="636"/>
    </location>
</feature>
<evidence type="ECO:0000259" key="7">
    <source>
        <dbReference type="PROSITE" id="PS50853"/>
    </source>
</evidence>